<dbReference type="EMBL" id="MRTP01000003">
    <property type="protein sequence ID" value="OMF54447.1"/>
    <property type="molecule type" value="Genomic_DNA"/>
</dbReference>
<dbReference type="GO" id="GO:0003700">
    <property type="term" value="F:DNA-binding transcription factor activity"/>
    <property type="evidence" value="ECO:0007669"/>
    <property type="project" value="InterPro"/>
</dbReference>
<evidence type="ECO:0000259" key="5">
    <source>
        <dbReference type="PROSITE" id="PS50931"/>
    </source>
</evidence>
<dbReference type="Pfam" id="PF00126">
    <property type="entry name" value="HTH_1"/>
    <property type="match status" value="1"/>
</dbReference>
<dbReference type="SUPFAM" id="SSF53850">
    <property type="entry name" value="Periplasmic binding protein-like II"/>
    <property type="match status" value="1"/>
</dbReference>
<organism evidence="6 7">
    <name type="scientific">Paenibacillus rhizosphaerae</name>
    <dbReference type="NCBI Taxonomy" id="297318"/>
    <lineage>
        <taxon>Bacteria</taxon>
        <taxon>Bacillati</taxon>
        <taxon>Bacillota</taxon>
        <taxon>Bacilli</taxon>
        <taxon>Bacillales</taxon>
        <taxon>Paenibacillaceae</taxon>
        <taxon>Paenibacillus</taxon>
    </lineage>
</organism>
<feature type="domain" description="HTH lysR-type" evidence="5">
    <location>
        <begin position="1"/>
        <end position="58"/>
    </location>
</feature>
<keyword evidence="2" id="KW-0805">Transcription regulation</keyword>
<dbReference type="InterPro" id="IPR036388">
    <property type="entry name" value="WH-like_DNA-bd_sf"/>
</dbReference>
<accession>A0A1R1ERN2</accession>
<dbReference type="FunFam" id="1.10.10.10:FF:000001">
    <property type="entry name" value="LysR family transcriptional regulator"/>
    <property type="match status" value="1"/>
</dbReference>
<proteinExistence type="inferred from homology"/>
<dbReference type="Gene3D" id="3.40.190.290">
    <property type="match status" value="1"/>
</dbReference>
<dbReference type="InterPro" id="IPR005119">
    <property type="entry name" value="LysR_subst-bd"/>
</dbReference>
<keyword evidence="4" id="KW-0804">Transcription</keyword>
<dbReference type="RefSeq" id="WP_076170351.1">
    <property type="nucleotide sequence ID" value="NZ_MRTP01000003.1"/>
</dbReference>
<protein>
    <submittedName>
        <fullName evidence="6">LysR family transcriptional regulator</fullName>
    </submittedName>
</protein>
<dbReference type="Gene3D" id="1.10.10.10">
    <property type="entry name" value="Winged helix-like DNA-binding domain superfamily/Winged helix DNA-binding domain"/>
    <property type="match status" value="1"/>
</dbReference>
<sequence>MDIRQLRYFTIIVEEKQISAAARRLHMSQPPLSQQLKALEDELGSALVERSGKHLELTEAGKALYSYALKLLQLMDEAKTEVQEIGSGFKGVLRIGINTLSSVDLPDTLMRFKENYPQVTYKIQQNESAQLCSMVKSRVLELAIIRLPLALDEFSVLHLNTEPFYLMASRKLIPEPLAPEIPLEQIRNYPLILPSTEGLGVHYTVLMACAKHRFEPRIIAECSDIPLLLSLVSSGFGAAVVPETIVKLHTRHDVQVARIADPDLTSPYALIWLKEHHLSQAARHFIDMISPPASRE</sequence>
<dbReference type="PANTHER" id="PTHR30346:SF28">
    <property type="entry name" value="HTH-TYPE TRANSCRIPTIONAL REGULATOR CYNR"/>
    <property type="match status" value="1"/>
</dbReference>
<evidence type="ECO:0000256" key="3">
    <source>
        <dbReference type="ARBA" id="ARBA00023125"/>
    </source>
</evidence>
<reference evidence="6 7" key="1">
    <citation type="submission" date="2016-11" db="EMBL/GenBank/DDBJ databases">
        <title>Paenibacillus species isolates.</title>
        <authorList>
            <person name="Beno S.M."/>
        </authorList>
    </citation>
    <scope>NUCLEOTIDE SEQUENCE [LARGE SCALE GENOMIC DNA]</scope>
    <source>
        <strain evidence="6 7">FSL R5-0378</strain>
    </source>
</reference>
<evidence type="ECO:0000256" key="4">
    <source>
        <dbReference type="ARBA" id="ARBA00023163"/>
    </source>
</evidence>
<dbReference type="SUPFAM" id="SSF46785">
    <property type="entry name" value="Winged helix' DNA-binding domain"/>
    <property type="match status" value="1"/>
</dbReference>
<keyword evidence="7" id="KW-1185">Reference proteome</keyword>
<dbReference type="GO" id="GO:0003677">
    <property type="term" value="F:DNA binding"/>
    <property type="evidence" value="ECO:0007669"/>
    <property type="project" value="UniProtKB-KW"/>
</dbReference>
<dbReference type="InterPro" id="IPR000847">
    <property type="entry name" value="LysR_HTH_N"/>
</dbReference>
<dbReference type="Pfam" id="PF03466">
    <property type="entry name" value="LysR_substrate"/>
    <property type="match status" value="1"/>
</dbReference>
<comment type="similarity">
    <text evidence="1">Belongs to the LysR transcriptional regulatory family.</text>
</comment>
<dbReference type="CDD" id="cd05466">
    <property type="entry name" value="PBP2_LTTR_substrate"/>
    <property type="match status" value="1"/>
</dbReference>
<dbReference type="GO" id="GO:0032993">
    <property type="term" value="C:protein-DNA complex"/>
    <property type="evidence" value="ECO:0007669"/>
    <property type="project" value="TreeGrafter"/>
</dbReference>
<dbReference type="PRINTS" id="PR00039">
    <property type="entry name" value="HTHLYSR"/>
</dbReference>
<evidence type="ECO:0000256" key="2">
    <source>
        <dbReference type="ARBA" id="ARBA00023015"/>
    </source>
</evidence>
<keyword evidence="3" id="KW-0238">DNA-binding</keyword>
<evidence type="ECO:0000313" key="7">
    <source>
        <dbReference type="Proteomes" id="UP000187172"/>
    </source>
</evidence>
<dbReference type="PANTHER" id="PTHR30346">
    <property type="entry name" value="TRANSCRIPTIONAL DUAL REGULATOR HCAR-RELATED"/>
    <property type="match status" value="1"/>
</dbReference>
<dbReference type="Proteomes" id="UP000187172">
    <property type="component" value="Unassembled WGS sequence"/>
</dbReference>
<dbReference type="STRING" id="297318.BK138_14815"/>
<gene>
    <name evidence="6" type="ORF">BK138_14815</name>
</gene>
<evidence type="ECO:0000313" key="6">
    <source>
        <dbReference type="EMBL" id="OMF54447.1"/>
    </source>
</evidence>
<evidence type="ECO:0000256" key="1">
    <source>
        <dbReference type="ARBA" id="ARBA00009437"/>
    </source>
</evidence>
<name>A0A1R1ERN2_9BACL</name>
<dbReference type="PROSITE" id="PS50931">
    <property type="entry name" value="HTH_LYSR"/>
    <property type="match status" value="1"/>
</dbReference>
<dbReference type="InterPro" id="IPR036390">
    <property type="entry name" value="WH_DNA-bd_sf"/>
</dbReference>
<comment type="caution">
    <text evidence="6">The sequence shown here is derived from an EMBL/GenBank/DDBJ whole genome shotgun (WGS) entry which is preliminary data.</text>
</comment>
<dbReference type="AlphaFoldDB" id="A0A1R1ERN2"/>